<feature type="domain" description="Peptidase M3A/M3B catalytic" evidence="8">
    <location>
        <begin position="242"/>
        <end position="690"/>
    </location>
</feature>
<dbReference type="STRING" id="1528099.AL705_07230"/>
<reference evidence="9 10" key="1">
    <citation type="journal article" date="2015" name="Genome Announc.">
        <title>Complete Genome Sequences for Two Strains of a Novel Fastidious, Partially Acid-Fast, Gram-Positive Corynebacterineae Bacterium, Derived from Human Clinical Samples.</title>
        <authorList>
            <person name="Nicholson A.C."/>
            <person name="Bell M."/>
            <person name="Humrighouse B.W."/>
            <person name="McQuiston J.R."/>
        </authorList>
    </citation>
    <scope>NUCLEOTIDE SEQUENCE [LARGE SCALE GENOMIC DNA]</scope>
    <source>
        <strain evidence="9 10">X1698</strain>
    </source>
</reference>
<dbReference type="Gene3D" id="1.10.1370.40">
    <property type="match status" value="1"/>
</dbReference>
<evidence type="ECO:0000256" key="5">
    <source>
        <dbReference type="ARBA" id="ARBA00022833"/>
    </source>
</evidence>
<dbReference type="RefSeq" id="WP_053962433.1">
    <property type="nucleotide sequence ID" value="NZ_CP009312.1"/>
</dbReference>
<dbReference type="Pfam" id="PF01432">
    <property type="entry name" value="Peptidase_M3"/>
    <property type="match status" value="1"/>
</dbReference>
<dbReference type="Gene3D" id="1.10.1370.10">
    <property type="entry name" value="Neurolysin, domain 3"/>
    <property type="match status" value="1"/>
</dbReference>
<gene>
    <name evidence="9" type="ORF">AL705_07230</name>
</gene>
<evidence type="ECO:0000256" key="1">
    <source>
        <dbReference type="ARBA" id="ARBA00006040"/>
    </source>
</evidence>
<evidence type="ECO:0000256" key="3">
    <source>
        <dbReference type="ARBA" id="ARBA00022723"/>
    </source>
</evidence>
<dbReference type="GO" id="GO:0046872">
    <property type="term" value="F:metal ion binding"/>
    <property type="evidence" value="ECO:0007669"/>
    <property type="project" value="UniProtKB-UniRule"/>
</dbReference>
<evidence type="ECO:0000313" key="10">
    <source>
        <dbReference type="Proteomes" id="UP000068137"/>
    </source>
</evidence>
<accession>A0A0M3TBR6</accession>
<dbReference type="GeneID" id="84895334"/>
<proteinExistence type="inferred from homology"/>
<dbReference type="InterPro" id="IPR034005">
    <property type="entry name" value="M3A_DCP"/>
</dbReference>
<evidence type="ECO:0000256" key="2">
    <source>
        <dbReference type="ARBA" id="ARBA00022670"/>
    </source>
</evidence>
<organism evidence="9 10">
    <name type="scientific">Lawsonella clevelandensis</name>
    <dbReference type="NCBI Taxonomy" id="1528099"/>
    <lineage>
        <taxon>Bacteria</taxon>
        <taxon>Bacillati</taxon>
        <taxon>Actinomycetota</taxon>
        <taxon>Actinomycetes</taxon>
        <taxon>Mycobacteriales</taxon>
        <taxon>Lawsonellaceae</taxon>
        <taxon>Lawsonella</taxon>
    </lineage>
</organism>
<keyword evidence="5 7" id="KW-0862">Zinc</keyword>
<dbReference type="Proteomes" id="UP000068137">
    <property type="component" value="Chromosome"/>
</dbReference>
<keyword evidence="3 7" id="KW-0479">Metal-binding</keyword>
<dbReference type="PATRIC" id="fig|1528099.3.peg.1423"/>
<dbReference type="GO" id="GO:0005829">
    <property type="term" value="C:cytosol"/>
    <property type="evidence" value="ECO:0007669"/>
    <property type="project" value="UniProtKB-ARBA"/>
</dbReference>
<dbReference type="InterPro" id="IPR024077">
    <property type="entry name" value="Neurolysin/TOP_dom2"/>
</dbReference>
<dbReference type="PANTHER" id="PTHR43660">
    <property type="entry name" value="DIPEPTIDYL CARBOXYPEPTIDASE"/>
    <property type="match status" value="1"/>
</dbReference>
<evidence type="ECO:0000256" key="7">
    <source>
        <dbReference type="RuleBase" id="RU003435"/>
    </source>
</evidence>
<comment type="similarity">
    <text evidence="1 7">Belongs to the peptidase M3 family.</text>
</comment>
<evidence type="ECO:0000256" key="6">
    <source>
        <dbReference type="ARBA" id="ARBA00023049"/>
    </source>
</evidence>
<keyword evidence="4 7" id="KW-0378">Hydrolase</keyword>
<dbReference type="GO" id="GO:0004180">
    <property type="term" value="F:carboxypeptidase activity"/>
    <property type="evidence" value="ECO:0007669"/>
    <property type="project" value="TreeGrafter"/>
</dbReference>
<evidence type="ECO:0000259" key="8">
    <source>
        <dbReference type="Pfam" id="PF01432"/>
    </source>
</evidence>
<dbReference type="GO" id="GO:0004222">
    <property type="term" value="F:metalloendopeptidase activity"/>
    <property type="evidence" value="ECO:0007669"/>
    <property type="project" value="InterPro"/>
</dbReference>
<dbReference type="InterPro" id="IPR045090">
    <property type="entry name" value="Pept_M3A_M3B"/>
</dbReference>
<evidence type="ECO:0000313" key="9">
    <source>
        <dbReference type="EMBL" id="ALE19360.1"/>
    </source>
</evidence>
<dbReference type="KEGG" id="cbq:AL705_07230"/>
<protein>
    <submittedName>
        <fullName evidence="9">Peptidase</fullName>
    </submittedName>
</protein>
<dbReference type="AlphaFoldDB" id="A0A0M3TBR6"/>
<dbReference type="InterPro" id="IPR001567">
    <property type="entry name" value="Pept_M3A_M3B_dom"/>
</dbReference>
<dbReference type="EMBL" id="CP012390">
    <property type="protein sequence ID" value="ALE19360.1"/>
    <property type="molecule type" value="Genomic_DNA"/>
</dbReference>
<dbReference type="GO" id="GO:0006508">
    <property type="term" value="P:proteolysis"/>
    <property type="evidence" value="ECO:0007669"/>
    <property type="project" value="UniProtKB-KW"/>
</dbReference>
<keyword evidence="6 7" id="KW-0482">Metalloprotease</keyword>
<dbReference type="PANTHER" id="PTHR43660:SF1">
    <property type="entry name" value="DIPEPTIDYL CARBOXYPEPTIDASE"/>
    <property type="match status" value="1"/>
</dbReference>
<evidence type="ECO:0000256" key="4">
    <source>
        <dbReference type="ARBA" id="ARBA00022801"/>
    </source>
</evidence>
<name>A0A0M3TBR6_9ACTN</name>
<keyword evidence="2 7" id="KW-0645">Protease</keyword>
<dbReference type="InterPro" id="IPR024079">
    <property type="entry name" value="MetalloPept_cat_dom_sf"/>
</dbReference>
<comment type="cofactor">
    <cofactor evidence="7">
        <name>Zn(2+)</name>
        <dbReference type="ChEBI" id="CHEBI:29105"/>
    </cofactor>
    <text evidence="7">Binds 1 zinc ion.</text>
</comment>
<sequence length="692" mass="76337">MSTANPLLAPSTLPYGLPDFSVIRDEHVMPALEEALRRHSVEIAAIADSPDAPTAANTVVALERSGQDLARVLGYFFTVAGADATDERLRMEAEIAPLIAQHSDDMYMNPQLFRRIDAVFQALPESLGRIEVKGQVTAAQLDAETVALVQRYHDLFLRHGAGLAEEAQARIREINAELSQLSSEFGDNLLTDTQLRAVHITEESELAGVADAQKSFFAETARAAGKTGWLVPLGLPTAQPILEQLSDPAVRARVYEASLQRGGRRSEQIAHRMAVLRAEKATLFGYHTFAEFVISDETAGTPEAALELLSDLAPAAVRNAESERKDLVAMAEAAGDTSFTAADWPYYAEKVRAAHYALDSAMLKPYFRLQSVVEKGVFRAAETLYGLRIVKRSDLVGYTPDTDVWEVTDAETGEGIALLLTDYFTRPTKRGGAWMNSIVDQNYLLGQKPIIINVLNLTPAPAGEEVLLTLDEVETLFHEFGHALHGMLSSVVYPLFSGTNVPRDFVEFPSQFNEMWTLHEDTLPVYAHSAAGETIPSELVQKVRAAQQFGQGFATVEYLAACIIDMAWHTLTHAEALALGDDLDVAAFERAALQRAGLLVDGVAPRYRTRYYQHIFSNGYSAGYYSYLWSEVLDADTVDWFNEQGGLVPEAGRRFREKILSRGGAIDYMAAYRDFRGRDKDVTPLLRRRGLV</sequence>
<dbReference type="FunFam" id="3.40.390.10:FF:000009">
    <property type="entry name" value="Oligopeptidase A"/>
    <property type="match status" value="1"/>
</dbReference>
<dbReference type="CDD" id="cd06456">
    <property type="entry name" value="M3A_DCP"/>
    <property type="match status" value="1"/>
</dbReference>
<dbReference type="Gene3D" id="3.40.390.10">
    <property type="entry name" value="Collagenase (Catalytic Domain)"/>
    <property type="match status" value="1"/>
</dbReference>
<dbReference type="SUPFAM" id="SSF55486">
    <property type="entry name" value="Metalloproteases ('zincins'), catalytic domain"/>
    <property type="match status" value="1"/>
</dbReference>